<name>A0A395JJS0_9GAMM</name>
<reference evidence="2 3" key="1">
    <citation type="submission" date="2018-06" db="EMBL/GenBank/DDBJ databases">
        <title>Genomic Encyclopedia of Type Strains, Phase IV (KMG-IV): sequencing the most valuable type-strain genomes for metagenomic binning, comparative biology and taxonomic classification.</title>
        <authorList>
            <person name="Goeker M."/>
        </authorList>
    </citation>
    <scope>NUCLEOTIDE SEQUENCE [LARGE SCALE GENOMIC DNA]</scope>
    <source>
        <strain evidence="2 3">DSM 24032</strain>
    </source>
</reference>
<sequence length="44" mass="5006">MHDLIRVGNMKLDILGKIYTSVMAVYFFVSGFTVLLDIEAKLSR</sequence>
<proteinExistence type="predicted"/>
<comment type="caution">
    <text evidence="2">The sequence shown here is derived from an EMBL/GenBank/DDBJ whole genome shotgun (WGS) entry which is preliminary data.</text>
</comment>
<feature type="transmembrane region" description="Helical" evidence="1">
    <location>
        <begin position="18"/>
        <end position="38"/>
    </location>
</feature>
<gene>
    <name evidence="2" type="ORF">DFR28_1244</name>
</gene>
<keyword evidence="1" id="KW-0472">Membrane</keyword>
<feature type="non-terminal residue" evidence="2">
    <location>
        <position position="44"/>
    </location>
</feature>
<dbReference type="EMBL" id="QNRT01000024">
    <property type="protein sequence ID" value="RBP44825.1"/>
    <property type="molecule type" value="Genomic_DNA"/>
</dbReference>
<dbReference type="AlphaFoldDB" id="A0A395JJS0"/>
<dbReference type="Proteomes" id="UP000253083">
    <property type="component" value="Unassembled WGS sequence"/>
</dbReference>
<evidence type="ECO:0000313" key="2">
    <source>
        <dbReference type="EMBL" id="RBP44825.1"/>
    </source>
</evidence>
<dbReference type="InParanoid" id="A0A395JJS0"/>
<evidence type="ECO:0000256" key="1">
    <source>
        <dbReference type="SAM" id="Phobius"/>
    </source>
</evidence>
<accession>A0A395JJS0</accession>
<keyword evidence="3" id="KW-1185">Reference proteome</keyword>
<evidence type="ECO:0000313" key="3">
    <source>
        <dbReference type="Proteomes" id="UP000253083"/>
    </source>
</evidence>
<protein>
    <submittedName>
        <fullName evidence="2">Uncharacterized protein</fullName>
    </submittedName>
</protein>
<keyword evidence="1" id="KW-0812">Transmembrane</keyword>
<organism evidence="2 3">
    <name type="scientific">Arenicella xantha</name>
    <dbReference type="NCBI Taxonomy" id="644221"/>
    <lineage>
        <taxon>Bacteria</taxon>
        <taxon>Pseudomonadati</taxon>
        <taxon>Pseudomonadota</taxon>
        <taxon>Gammaproteobacteria</taxon>
        <taxon>Arenicellales</taxon>
        <taxon>Arenicellaceae</taxon>
        <taxon>Arenicella</taxon>
    </lineage>
</organism>
<keyword evidence="1" id="KW-1133">Transmembrane helix</keyword>